<gene>
    <name evidence="2" type="ORF">Vlu01_46260</name>
</gene>
<dbReference type="Proteomes" id="UP000643165">
    <property type="component" value="Unassembled WGS sequence"/>
</dbReference>
<evidence type="ECO:0000256" key="1">
    <source>
        <dbReference type="SAM" id="Phobius"/>
    </source>
</evidence>
<feature type="transmembrane region" description="Helical" evidence="1">
    <location>
        <begin position="6"/>
        <end position="29"/>
    </location>
</feature>
<protein>
    <submittedName>
        <fullName evidence="2">Uncharacterized protein</fullName>
    </submittedName>
</protein>
<keyword evidence="1" id="KW-0472">Membrane</keyword>
<proteinExistence type="predicted"/>
<comment type="caution">
    <text evidence="2">The sequence shown here is derived from an EMBL/GenBank/DDBJ whole genome shotgun (WGS) entry which is preliminary data.</text>
</comment>
<evidence type="ECO:0000313" key="2">
    <source>
        <dbReference type="EMBL" id="GIJ24002.1"/>
    </source>
</evidence>
<keyword evidence="1" id="KW-1133">Transmembrane helix</keyword>
<dbReference type="EMBL" id="BOPB01000029">
    <property type="protein sequence ID" value="GIJ24002.1"/>
    <property type="molecule type" value="Genomic_DNA"/>
</dbReference>
<name>A0ABQ4J1L1_9ACTN</name>
<evidence type="ECO:0000313" key="3">
    <source>
        <dbReference type="Proteomes" id="UP000643165"/>
    </source>
</evidence>
<dbReference type="RefSeq" id="WP_204003147.1">
    <property type="nucleotide sequence ID" value="NZ_BOPB01000029.1"/>
</dbReference>
<keyword evidence="1" id="KW-0812">Transmembrane</keyword>
<sequence length="215" mass="23221">MGRHGARLRWVVVLVSVTVAVLATVDMFVEREREWARGGDQVAVTVEAHLPEPEQVAGVAAAFGWPDAVNVIGEPDHQSVVLHLRWSGPPREGHYQVILLDGRVVPARVLPPYGGWDAAGATGFNWAGAYEVLAERYDWLADTAPRETPDGSVTSGDHGAIGTRARAEGSLVAVFRLDPHALPLDETSHLVVAFCYVEPDGEVRWAKRVPVPASA</sequence>
<keyword evidence="3" id="KW-1185">Reference proteome</keyword>
<reference evidence="2 3" key="1">
    <citation type="submission" date="2021-01" db="EMBL/GenBank/DDBJ databases">
        <title>Whole genome shotgun sequence of Verrucosispora lutea NBRC 106530.</title>
        <authorList>
            <person name="Komaki H."/>
            <person name="Tamura T."/>
        </authorList>
    </citation>
    <scope>NUCLEOTIDE SEQUENCE [LARGE SCALE GENOMIC DNA]</scope>
    <source>
        <strain evidence="2 3">NBRC 106530</strain>
    </source>
</reference>
<accession>A0ABQ4J1L1</accession>
<organism evidence="2 3">
    <name type="scientific">Micromonospora lutea</name>
    <dbReference type="NCBI Taxonomy" id="419825"/>
    <lineage>
        <taxon>Bacteria</taxon>
        <taxon>Bacillati</taxon>
        <taxon>Actinomycetota</taxon>
        <taxon>Actinomycetes</taxon>
        <taxon>Micromonosporales</taxon>
        <taxon>Micromonosporaceae</taxon>
        <taxon>Micromonospora</taxon>
    </lineage>
</organism>